<evidence type="ECO:0000313" key="2">
    <source>
        <dbReference type="Proteomes" id="UP000027936"/>
    </source>
</evidence>
<protein>
    <submittedName>
        <fullName evidence="1">Uncharacterized protein, possibly involved in utilization of glycolate and propanediol</fullName>
    </submittedName>
</protein>
<dbReference type="InterPro" id="IPR005624">
    <property type="entry name" value="PduO/GlcC-like"/>
</dbReference>
<name>A0A072NJP6_SCHAZ</name>
<organism evidence="1 2">
    <name type="scientific">Schinkia azotoformans MEV2011</name>
    <dbReference type="NCBI Taxonomy" id="1348973"/>
    <lineage>
        <taxon>Bacteria</taxon>
        <taxon>Bacillati</taxon>
        <taxon>Bacillota</taxon>
        <taxon>Bacilli</taxon>
        <taxon>Bacillales</taxon>
        <taxon>Bacillaceae</taxon>
        <taxon>Calidifontibacillus/Schinkia group</taxon>
        <taxon>Schinkia</taxon>
    </lineage>
</organism>
<dbReference type="OrthoDB" id="9778896at2"/>
<dbReference type="Gene3D" id="3.30.450.150">
    <property type="entry name" value="Haem-degrading domain"/>
    <property type="match status" value="1"/>
</dbReference>
<dbReference type="PANTHER" id="PTHR34309">
    <property type="entry name" value="SLR1406 PROTEIN"/>
    <property type="match status" value="1"/>
</dbReference>
<reference evidence="1 2" key="1">
    <citation type="submission" date="2014-04" db="EMBL/GenBank/DDBJ databases">
        <title>Draft genome sequence of Bacillus azotoformans MEV2011, a (co-) denitrifying strain unable to grow in the presence of oxygen.</title>
        <authorList>
            <person name="Nielsen M."/>
            <person name="Schreiber L."/>
            <person name="Finster K."/>
            <person name="Schramm A."/>
        </authorList>
    </citation>
    <scope>NUCLEOTIDE SEQUENCE [LARGE SCALE GENOMIC DNA]</scope>
    <source>
        <strain evidence="1 2">MEV2011</strain>
    </source>
</reference>
<dbReference type="RefSeq" id="WP_035196833.1">
    <property type="nucleotide sequence ID" value="NZ_JJRY01000014.1"/>
</dbReference>
<proteinExistence type="predicted"/>
<dbReference type="InterPro" id="IPR038084">
    <property type="entry name" value="PduO/GlcC-like_sf"/>
</dbReference>
<dbReference type="SUPFAM" id="SSF143744">
    <property type="entry name" value="GlcG-like"/>
    <property type="match status" value="1"/>
</dbReference>
<dbReference type="Proteomes" id="UP000027936">
    <property type="component" value="Unassembled WGS sequence"/>
</dbReference>
<dbReference type="Pfam" id="PF03928">
    <property type="entry name" value="HbpS-like"/>
    <property type="match status" value="1"/>
</dbReference>
<dbReference type="EMBL" id="JJRY01000014">
    <property type="protein sequence ID" value="KEF37497.1"/>
    <property type="molecule type" value="Genomic_DNA"/>
</dbReference>
<evidence type="ECO:0000313" key="1">
    <source>
        <dbReference type="EMBL" id="KEF37497.1"/>
    </source>
</evidence>
<dbReference type="PANTHER" id="PTHR34309:SF1">
    <property type="entry name" value="PROTEIN GLCG"/>
    <property type="match status" value="1"/>
</dbReference>
<gene>
    <name evidence="1" type="ORF">M670_03305</name>
</gene>
<dbReference type="InterPro" id="IPR052517">
    <property type="entry name" value="GlcG_carb_metab_protein"/>
</dbReference>
<accession>A0A072NJP6</accession>
<sequence>MKLIEKFSIPNELAKKMIEAAENKARELGIAVNITIVDEGGNLVAFSRMDHAPLLSIGISQNKAYTAIGFKKPTGDWYPMIKDEPALLNGIVHTPKLVIFGGGFPITVDGHVIGGIGISGGSAEEDEMCGEAALQIVQQLV</sequence>
<comment type="caution">
    <text evidence="1">The sequence shown here is derived from an EMBL/GenBank/DDBJ whole genome shotgun (WGS) entry which is preliminary data.</text>
</comment>
<dbReference type="AlphaFoldDB" id="A0A072NJP6"/>
<dbReference type="PATRIC" id="fig|1348973.3.peg.3183"/>